<gene>
    <name evidence="2" type="ORF">G3T36_18255</name>
</gene>
<name>A0A6L9Y288_9MICO</name>
<feature type="compositionally biased region" description="Basic and acidic residues" evidence="1">
    <location>
        <begin position="53"/>
        <end position="63"/>
    </location>
</feature>
<sequence>MREVQMDSRSRIAARFVHVGFPSWCHSGGMPGPLVPSSSDPLLPRAFPAAKRVKGDADLHDGPLEGPDILEGTDDSEAPFESRTLNRNLPIRKPQIGEKLSIDELETEIGAEPGSSE</sequence>
<keyword evidence="3" id="KW-1185">Reference proteome</keyword>
<proteinExistence type="predicted"/>
<evidence type="ECO:0000313" key="2">
    <source>
        <dbReference type="EMBL" id="NEN07802.1"/>
    </source>
</evidence>
<evidence type="ECO:0000313" key="3">
    <source>
        <dbReference type="Proteomes" id="UP000474967"/>
    </source>
</evidence>
<evidence type="ECO:0000256" key="1">
    <source>
        <dbReference type="SAM" id="MobiDB-lite"/>
    </source>
</evidence>
<dbReference type="AlphaFoldDB" id="A0A6L9Y288"/>
<reference evidence="2 3" key="1">
    <citation type="journal article" date="2014" name="J. Microbiol.">
        <title>Diaminobutyricibacter tongyongensis gen. nov., sp. nov. and Homoserinibacter gongjuensis gen. nov., sp. nov. belong to the family Microbacteriaceae.</title>
        <authorList>
            <person name="Kim S.J."/>
            <person name="Ahn J.H."/>
            <person name="Weon H.Y."/>
            <person name="Hamada M."/>
            <person name="Suzuki K."/>
            <person name="Kwon S.W."/>
        </authorList>
    </citation>
    <scope>NUCLEOTIDE SEQUENCE [LARGE SCALE GENOMIC DNA]</scope>
    <source>
        <strain evidence="2 3">NBRC 108724</strain>
    </source>
</reference>
<dbReference type="RefSeq" id="WP_163291288.1">
    <property type="nucleotide sequence ID" value="NZ_JAAGWY010000005.1"/>
</dbReference>
<accession>A0A6L9Y288</accession>
<organism evidence="2 3">
    <name type="scientific">Leifsonia tongyongensis</name>
    <dbReference type="NCBI Taxonomy" id="1268043"/>
    <lineage>
        <taxon>Bacteria</taxon>
        <taxon>Bacillati</taxon>
        <taxon>Actinomycetota</taxon>
        <taxon>Actinomycetes</taxon>
        <taxon>Micrococcales</taxon>
        <taxon>Microbacteriaceae</taxon>
        <taxon>Leifsonia</taxon>
    </lineage>
</organism>
<protein>
    <submittedName>
        <fullName evidence="2">Uncharacterized protein</fullName>
    </submittedName>
</protein>
<comment type="caution">
    <text evidence="2">The sequence shown here is derived from an EMBL/GenBank/DDBJ whole genome shotgun (WGS) entry which is preliminary data.</text>
</comment>
<dbReference type="Proteomes" id="UP000474967">
    <property type="component" value="Unassembled WGS sequence"/>
</dbReference>
<dbReference type="EMBL" id="JAAGWY010000005">
    <property type="protein sequence ID" value="NEN07802.1"/>
    <property type="molecule type" value="Genomic_DNA"/>
</dbReference>
<feature type="region of interest" description="Disordered" evidence="1">
    <location>
        <begin position="53"/>
        <end position="81"/>
    </location>
</feature>